<sequence>MKYFFPGFCLNPKATQIRKCSILFVLMLGIVDMSFGQLNRNVQESSTSLAKIEESPIKVRTNNFSLELLPSSQTLTQLYCQHDTVMNFVPDGNYGGKMHKGLYRLGDINLGLRLADSSRWHFYSSARNRQPVLALDAKNNVFAAAELANCFPEGMPLDVKRYWVREGSSFSLRFLLRNKSNKPVEIGYLGIPMIFNNVLIGEDLETAYKKNVFYDPYIGMDGGYLQVTGLNGSGPALLVLPEAHTPFEAYNPLLDDPTPRGSDFEGFYEWVVCSQALAETKWKNAKPWNKATSFVLQPGQSRLLGVHFVLSPSIRKIEQTLTQYHRPVAVGIPGYVLPKDVDGSLFLKYNHKISSIEVEPSNALSVSKGKMLKSGWDKFILKGNHYGRTSVTVRYSDGTLQTIQYKVIEPESQTIRNYGHFLNTKQWFDKPDSIFHRSPSFISYDNELHKQITQNNRAWIAGLSDEGGAGSWLGMIMKQLVIPDKNEINHIQRFVDSTLWGRIQYKSGALKYGVRKSLFFYAPDSLPKNTYNPDINFHTWSAWPEKEAASVGRSYNYPHVAAAYWVMYRLARYHQGLVTNHQWHWYLEQAFHTSLAMVNLAPYYTQFGQMEGTVFYLILKDLKREGLEEEANQLEMAMKKRAIHWSELAFPFGSEMPWDSTGQEEVFIWSLYFGYMSRASTTINAILGYMPTIPSWAYNGNARRYWDFLYAGKLQRIERMIHHYGSELNAIPLLTWYRLHPADLYLLRVGYGGLLGGIANIEKDGFAPLAFHAFPNTLKADAYSGDYGSGFFGYAVNSATYLVHHPEFGWLAFGGNIQQDNNWINVAITTASQSSVFIAPEHLWITLNAGKIKRIAYNDKTGEIKLMLDPMDTYTKYAILNITNPAGAASGYHINGIKALGNMYKFKLDSKSITITLKKNALQ</sequence>
<organism evidence="1 2">
    <name type="scientific">Arachidicoccus soli</name>
    <dbReference type="NCBI Taxonomy" id="2341117"/>
    <lineage>
        <taxon>Bacteria</taxon>
        <taxon>Pseudomonadati</taxon>
        <taxon>Bacteroidota</taxon>
        <taxon>Chitinophagia</taxon>
        <taxon>Chitinophagales</taxon>
        <taxon>Chitinophagaceae</taxon>
        <taxon>Arachidicoccus</taxon>
    </lineage>
</organism>
<dbReference type="Pfam" id="PF18951">
    <property type="entry name" value="DUF5695"/>
    <property type="match status" value="1"/>
</dbReference>
<protein>
    <submittedName>
        <fullName evidence="1">Uncharacterized protein</fullName>
    </submittedName>
</protein>
<reference evidence="1 2" key="1">
    <citation type="submission" date="2018-09" db="EMBL/GenBank/DDBJ databases">
        <title>Arachidicoccus sp. nov., a bacterium isolated from soil.</title>
        <authorList>
            <person name="Weon H.-Y."/>
            <person name="Kwon S.-W."/>
            <person name="Lee S.A."/>
        </authorList>
    </citation>
    <scope>NUCLEOTIDE SEQUENCE [LARGE SCALE GENOMIC DNA]</scope>
    <source>
        <strain evidence="1 2">KIS59-12</strain>
    </source>
</reference>
<dbReference type="EMBL" id="CP032489">
    <property type="protein sequence ID" value="AYD47743.1"/>
    <property type="molecule type" value="Genomic_DNA"/>
</dbReference>
<dbReference type="Proteomes" id="UP000266118">
    <property type="component" value="Chromosome"/>
</dbReference>
<dbReference type="OrthoDB" id="2479977at2"/>
<accession>A0A386HPQ5</accession>
<proteinExistence type="predicted"/>
<dbReference type="AlphaFoldDB" id="A0A386HPQ5"/>
<gene>
    <name evidence="1" type="ORF">D6B99_09160</name>
</gene>
<dbReference type="RefSeq" id="WP_119987288.1">
    <property type="nucleotide sequence ID" value="NZ_CP032489.1"/>
</dbReference>
<name>A0A386HPQ5_9BACT</name>
<evidence type="ECO:0000313" key="2">
    <source>
        <dbReference type="Proteomes" id="UP000266118"/>
    </source>
</evidence>
<keyword evidence="2" id="KW-1185">Reference proteome</keyword>
<dbReference type="InterPro" id="IPR043750">
    <property type="entry name" value="DUF5695"/>
</dbReference>
<dbReference type="KEGG" id="ark:D6B99_09160"/>
<evidence type="ECO:0000313" key="1">
    <source>
        <dbReference type="EMBL" id="AYD47743.1"/>
    </source>
</evidence>